<organism evidence="2 3">
    <name type="scientific">Didymosphaeria variabile</name>
    <dbReference type="NCBI Taxonomy" id="1932322"/>
    <lineage>
        <taxon>Eukaryota</taxon>
        <taxon>Fungi</taxon>
        <taxon>Dikarya</taxon>
        <taxon>Ascomycota</taxon>
        <taxon>Pezizomycotina</taxon>
        <taxon>Dothideomycetes</taxon>
        <taxon>Pleosporomycetidae</taxon>
        <taxon>Pleosporales</taxon>
        <taxon>Massarineae</taxon>
        <taxon>Didymosphaeriaceae</taxon>
        <taxon>Didymosphaeria</taxon>
    </lineage>
</organism>
<evidence type="ECO:0008006" key="4">
    <source>
        <dbReference type="Google" id="ProtNLM"/>
    </source>
</evidence>
<comment type="caution">
    <text evidence="2">The sequence shown here is derived from an EMBL/GenBank/DDBJ whole genome shotgun (WGS) entry which is preliminary data.</text>
</comment>
<dbReference type="SUPFAM" id="SSF55729">
    <property type="entry name" value="Acyl-CoA N-acyltransferases (Nat)"/>
    <property type="match status" value="1"/>
</dbReference>
<dbReference type="Gene3D" id="3.40.630.30">
    <property type="match status" value="1"/>
</dbReference>
<proteinExistence type="predicted"/>
<keyword evidence="3" id="KW-1185">Reference proteome</keyword>
<dbReference type="OrthoDB" id="2129362at2759"/>
<feature type="compositionally biased region" description="Basic and acidic residues" evidence="1">
    <location>
        <begin position="467"/>
        <end position="482"/>
    </location>
</feature>
<sequence length="703" mass="79692">MAHFARVSRETIYEAQPPLQVDENTRLLQHNMVHPKLPATDKPTWQQEQRFGASKNLATNRKWKKFDLHADMIVDDARGLDSPARLAPSPIHQVAPSTPSPSESIHGTPPPNGKDFQHHPGPRKDCGSKTTMVSRYVPPHVRKKQRNVNPAHTDSADLTMDMKALELKGAEPSQAQSAQRKLSTVNNRPKAPLSPPSSPAEQQAQTDVAWGYEEPDHEPLSQTNAVWGYNEPNPEPPPQADIRRKGRHVWPKNRDMKPVSDDEDEGGVEFRSDSNGDPDYDVKKLVDWNGDWIPPPESWSARHAFTDRHFGPGIEKWINGHDASCTVNLADLLALPDFLGVEVEGGVVSIDGVVVAQRIINKEIAPRSWIPTKIEGDAPQSFWQAFPSRAPSPLSDIDITEHRPFWEEYSKDNTDSFLNPLQHPAKSELDLNDEENCKPGATKSATQHVRDVSQKNQARKKRRLARQNRERPMQEQPPRDPGYRPTSNVYLRPVIAADAKGIQELYNQYVERTISAPEFTPRARKDIVERIRTITDEGLPYIVAVHKGLHPRGPQDFVNERIVGIAYIDDFVDRGSTYRFTFELECYIHPDFVRQNIAKCLFDRILEMANTSYPAKGGYHWINCGEYLKHGLGRVVKVINCNVPHEEGDDMVWMTDFMRKFKFRKAGHLFKMGYKHGKVIDVTIYQHETSEIIDPSVPPGQPL</sequence>
<feature type="region of interest" description="Disordered" evidence="1">
    <location>
        <begin position="84"/>
        <end position="157"/>
    </location>
</feature>
<gene>
    <name evidence="2" type="ORF">N0V89_000906</name>
</gene>
<feature type="region of interest" description="Disordered" evidence="1">
    <location>
        <begin position="169"/>
        <end position="276"/>
    </location>
</feature>
<reference evidence="2" key="1">
    <citation type="submission" date="2022-10" db="EMBL/GenBank/DDBJ databases">
        <title>Tapping the CABI collections for fungal endophytes: first genome assemblies for Collariella, Neodidymelliopsis, Ascochyta clinopodiicola, Didymella pomorum, Didymosphaeria variabile, Neocosmospora piperis and Neocucurbitaria cava.</title>
        <authorList>
            <person name="Hill R."/>
        </authorList>
    </citation>
    <scope>NUCLEOTIDE SEQUENCE</scope>
    <source>
        <strain evidence="2">IMI 356815</strain>
    </source>
</reference>
<dbReference type="Proteomes" id="UP001140513">
    <property type="component" value="Unassembled WGS sequence"/>
</dbReference>
<evidence type="ECO:0000313" key="2">
    <source>
        <dbReference type="EMBL" id="KAJ4360344.1"/>
    </source>
</evidence>
<feature type="compositionally biased region" description="Basic residues" evidence="1">
    <location>
        <begin position="457"/>
        <end position="466"/>
    </location>
</feature>
<name>A0A9W8XYC0_9PLEO</name>
<dbReference type="GeneID" id="80904436"/>
<feature type="compositionally biased region" description="Polar residues" evidence="1">
    <location>
        <begin position="173"/>
        <end position="187"/>
    </location>
</feature>
<evidence type="ECO:0000313" key="3">
    <source>
        <dbReference type="Proteomes" id="UP001140513"/>
    </source>
</evidence>
<dbReference type="EMBL" id="JAPEUX010000001">
    <property type="protein sequence ID" value="KAJ4360344.1"/>
    <property type="molecule type" value="Genomic_DNA"/>
</dbReference>
<protein>
    <recommendedName>
        <fullName evidence="4">N-acetyltransferase domain-containing protein</fullName>
    </recommendedName>
</protein>
<feature type="compositionally biased region" description="Basic and acidic residues" evidence="1">
    <location>
        <begin position="115"/>
        <end position="127"/>
    </location>
</feature>
<dbReference type="RefSeq" id="XP_056076546.1">
    <property type="nucleotide sequence ID" value="XM_056209724.1"/>
</dbReference>
<dbReference type="InterPro" id="IPR016181">
    <property type="entry name" value="Acyl_CoA_acyltransferase"/>
</dbReference>
<accession>A0A9W8XYC0</accession>
<evidence type="ECO:0000256" key="1">
    <source>
        <dbReference type="SAM" id="MobiDB-lite"/>
    </source>
</evidence>
<dbReference type="AlphaFoldDB" id="A0A9W8XYC0"/>
<feature type="compositionally biased region" description="Polar residues" evidence="1">
    <location>
        <begin position="95"/>
        <end position="105"/>
    </location>
</feature>
<feature type="region of interest" description="Disordered" evidence="1">
    <location>
        <begin position="431"/>
        <end position="487"/>
    </location>
</feature>